<dbReference type="Proteomes" id="UP001057402">
    <property type="component" value="Chromosome 6"/>
</dbReference>
<sequence length="128" mass="14258">MFGDMNLQKDRDVDVYPLVVKAEAHPVNSPDADGDKNNNSQIIQAVIEKEKGEYRARVVKLILWVNSTRNELQEIYGIGNVVDGDTDGNDPGEECVICLSEPQETTVLPCRHMCMCSGCAQVLRYQSN</sequence>
<dbReference type="EMBL" id="CM042885">
    <property type="protein sequence ID" value="KAI4364363.1"/>
    <property type="molecule type" value="Genomic_DNA"/>
</dbReference>
<evidence type="ECO:0000313" key="2">
    <source>
        <dbReference type="Proteomes" id="UP001057402"/>
    </source>
</evidence>
<accession>A0ACB9QCJ8</accession>
<organism evidence="1 2">
    <name type="scientific">Melastoma candidum</name>
    <dbReference type="NCBI Taxonomy" id="119954"/>
    <lineage>
        <taxon>Eukaryota</taxon>
        <taxon>Viridiplantae</taxon>
        <taxon>Streptophyta</taxon>
        <taxon>Embryophyta</taxon>
        <taxon>Tracheophyta</taxon>
        <taxon>Spermatophyta</taxon>
        <taxon>Magnoliopsida</taxon>
        <taxon>eudicotyledons</taxon>
        <taxon>Gunneridae</taxon>
        <taxon>Pentapetalae</taxon>
        <taxon>rosids</taxon>
        <taxon>malvids</taxon>
        <taxon>Myrtales</taxon>
        <taxon>Melastomataceae</taxon>
        <taxon>Melastomatoideae</taxon>
        <taxon>Melastomateae</taxon>
        <taxon>Melastoma</taxon>
    </lineage>
</organism>
<gene>
    <name evidence="1" type="ORF">MLD38_020464</name>
</gene>
<evidence type="ECO:0000313" key="1">
    <source>
        <dbReference type="EMBL" id="KAI4364363.1"/>
    </source>
</evidence>
<name>A0ACB9QCJ8_9MYRT</name>
<keyword evidence="2" id="KW-1185">Reference proteome</keyword>
<reference evidence="2" key="1">
    <citation type="journal article" date="2023" name="Front. Plant Sci.">
        <title>Chromosomal-level genome assembly of Melastoma candidum provides insights into trichome evolution.</title>
        <authorList>
            <person name="Zhong Y."/>
            <person name="Wu W."/>
            <person name="Sun C."/>
            <person name="Zou P."/>
            <person name="Liu Y."/>
            <person name="Dai S."/>
            <person name="Zhou R."/>
        </authorList>
    </citation>
    <scope>NUCLEOTIDE SEQUENCE [LARGE SCALE GENOMIC DNA]</scope>
</reference>
<proteinExistence type="predicted"/>
<comment type="caution">
    <text evidence="1">The sequence shown here is derived from an EMBL/GenBank/DDBJ whole genome shotgun (WGS) entry which is preliminary data.</text>
</comment>
<protein>
    <submittedName>
        <fullName evidence="1">Uncharacterized protein</fullName>
    </submittedName>
</protein>